<dbReference type="EMBL" id="MU005780">
    <property type="protein sequence ID" value="KAF2705073.1"/>
    <property type="molecule type" value="Genomic_DNA"/>
</dbReference>
<dbReference type="Proteomes" id="UP000799428">
    <property type="component" value="Unassembled WGS sequence"/>
</dbReference>
<feature type="compositionally biased region" description="Basic and acidic residues" evidence="1">
    <location>
        <begin position="91"/>
        <end position="100"/>
    </location>
</feature>
<evidence type="ECO:0000256" key="1">
    <source>
        <dbReference type="SAM" id="MobiDB-lite"/>
    </source>
</evidence>
<feature type="region of interest" description="Disordered" evidence="1">
    <location>
        <begin position="1"/>
        <end position="131"/>
    </location>
</feature>
<feature type="compositionally biased region" description="Polar residues" evidence="1">
    <location>
        <begin position="25"/>
        <end position="44"/>
    </location>
</feature>
<evidence type="ECO:0000313" key="2">
    <source>
        <dbReference type="EMBL" id="KAF2705073.1"/>
    </source>
</evidence>
<dbReference type="AlphaFoldDB" id="A0A6G1JXK8"/>
<dbReference type="OrthoDB" id="5310629at2759"/>
<reference evidence="2" key="1">
    <citation type="journal article" date="2020" name="Stud. Mycol.">
        <title>101 Dothideomycetes genomes: a test case for predicting lifestyles and emergence of pathogens.</title>
        <authorList>
            <person name="Haridas S."/>
            <person name="Albert R."/>
            <person name="Binder M."/>
            <person name="Bloem J."/>
            <person name="Labutti K."/>
            <person name="Salamov A."/>
            <person name="Andreopoulos B."/>
            <person name="Baker S."/>
            <person name="Barry K."/>
            <person name="Bills G."/>
            <person name="Bluhm B."/>
            <person name="Cannon C."/>
            <person name="Castanera R."/>
            <person name="Culley D."/>
            <person name="Daum C."/>
            <person name="Ezra D."/>
            <person name="Gonzalez J."/>
            <person name="Henrissat B."/>
            <person name="Kuo A."/>
            <person name="Liang C."/>
            <person name="Lipzen A."/>
            <person name="Lutzoni F."/>
            <person name="Magnuson J."/>
            <person name="Mondo S."/>
            <person name="Nolan M."/>
            <person name="Ohm R."/>
            <person name="Pangilinan J."/>
            <person name="Park H.-J."/>
            <person name="Ramirez L."/>
            <person name="Alfaro M."/>
            <person name="Sun H."/>
            <person name="Tritt A."/>
            <person name="Yoshinaga Y."/>
            <person name="Zwiers L.-H."/>
            <person name="Turgeon B."/>
            <person name="Goodwin S."/>
            <person name="Spatafora J."/>
            <person name="Crous P."/>
            <person name="Grigoriev I."/>
        </authorList>
    </citation>
    <scope>NUCLEOTIDE SEQUENCE</scope>
    <source>
        <strain evidence="2">CBS 279.74</strain>
    </source>
</reference>
<protein>
    <submittedName>
        <fullName evidence="2">Uncharacterized protein</fullName>
    </submittedName>
</protein>
<feature type="compositionally biased region" description="Basic and acidic residues" evidence="1">
    <location>
        <begin position="71"/>
        <end position="81"/>
    </location>
</feature>
<name>A0A6G1JXK8_9PLEO</name>
<gene>
    <name evidence="2" type="ORF">K504DRAFT_506543</name>
</gene>
<sequence>MADSTPVSPPSVSVSSNPLSPVAQPPSSSLQGTAPTHETSTPAINSFAVELDSTAIEAPTDKAGPNTEDQNEGHGGLKDKVAGLAKKVLGKKSDSEEGKVEGGNVGLGEEEDINEEFLGGGERGAGKEVREKRAELLSTRAKDPGVIVDLPQDPTAEEVQAAKSVEGIITPVVLSVSEGR</sequence>
<evidence type="ECO:0000313" key="3">
    <source>
        <dbReference type="Proteomes" id="UP000799428"/>
    </source>
</evidence>
<proteinExistence type="predicted"/>
<keyword evidence="3" id="KW-1185">Reference proteome</keyword>
<feature type="compositionally biased region" description="Low complexity" evidence="1">
    <location>
        <begin position="1"/>
        <end position="22"/>
    </location>
</feature>
<organism evidence="2 3">
    <name type="scientific">Pleomassaria siparia CBS 279.74</name>
    <dbReference type="NCBI Taxonomy" id="1314801"/>
    <lineage>
        <taxon>Eukaryota</taxon>
        <taxon>Fungi</taxon>
        <taxon>Dikarya</taxon>
        <taxon>Ascomycota</taxon>
        <taxon>Pezizomycotina</taxon>
        <taxon>Dothideomycetes</taxon>
        <taxon>Pleosporomycetidae</taxon>
        <taxon>Pleosporales</taxon>
        <taxon>Pleomassariaceae</taxon>
        <taxon>Pleomassaria</taxon>
    </lineage>
</organism>
<accession>A0A6G1JXK8</accession>